<dbReference type="InterPro" id="IPR019248">
    <property type="entry name" value="Glucodextran_C"/>
</dbReference>
<feature type="domain" description="Glucodextranase-like C-terminal" evidence="3">
    <location>
        <begin position="14"/>
        <end position="118"/>
    </location>
</feature>
<evidence type="ECO:0000313" key="4">
    <source>
        <dbReference type="EMBL" id="GAA5511960.1"/>
    </source>
</evidence>
<keyword evidence="1" id="KW-0812">Transmembrane</keyword>
<keyword evidence="1" id="KW-0472">Membrane</keyword>
<feature type="signal peptide" evidence="2">
    <location>
        <begin position="1"/>
        <end position="20"/>
    </location>
</feature>
<reference evidence="4 5" key="1">
    <citation type="submission" date="2024-02" db="EMBL/GenBank/DDBJ databases">
        <title>Deinococcus carri NBRC 110142.</title>
        <authorList>
            <person name="Ichikawa N."/>
            <person name="Katano-Makiyama Y."/>
            <person name="Hidaka K."/>
        </authorList>
    </citation>
    <scope>NUCLEOTIDE SEQUENCE [LARGE SCALE GENOMIC DNA]</scope>
    <source>
        <strain evidence="4 5">NBRC 110142</strain>
    </source>
</reference>
<evidence type="ECO:0000259" key="3">
    <source>
        <dbReference type="Pfam" id="PF09985"/>
    </source>
</evidence>
<evidence type="ECO:0000256" key="1">
    <source>
        <dbReference type="SAM" id="Phobius"/>
    </source>
</evidence>
<organism evidence="4 5">
    <name type="scientific">Deinococcus carri</name>
    <dbReference type="NCBI Taxonomy" id="1211323"/>
    <lineage>
        <taxon>Bacteria</taxon>
        <taxon>Thermotogati</taxon>
        <taxon>Deinococcota</taxon>
        <taxon>Deinococci</taxon>
        <taxon>Deinococcales</taxon>
        <taxon>Deinococcaceae</taxon>
        <taxon>Deinococcus</taxon>
    </lineage>
</organism>
<evidence type="ECO:0000256" key="2">
    <source>
        <dbReference type="SAM" id="SignalP"/>
    </source>
</evidence>
<proteinExistence type="predicted"/>
<comment type="caution">
    <text evidence="4">The sequence shown here is derived from an EMBL/GenBank/DDBJ whole genome shotgun (WGS) entry which is preliminary data.</text>
</comment>
<sequence length="249" mass="25622">MLARVLTLLTAALLSFSDPAGDARGDGGYILPTRPAMSADALDLRSFQARPQGGGMRFVVGLGRIENPWGAPGGFSAGVTDIFVGGGLGGQRTLDGLRLNTTGGGWEYHLRVTGSGSTLERVPEGGGAPVRLPDPTMRVEGTSLVIDAAVPPGEYAYWVTSSVYSPLTPDGVLRPVTTPGPTALQAGRADAPVPVDVLSPSGDPAPYTQGTLAPVGRTRDTRTLVLVGLGGLGLLLVVAATVRVWRRGD</sequence>
<evidence type="ECO:0000313" key="5">
    <source>
        <dbReference type="Proteomes" id="UP001401887"/>
    </source>
</evidence>
<dbReference type="Proteomes" id="UP001401887">
    <property type="component" value="Unassembled WGS sequence"/>
</dbReference>
<gene>
    <name evidence="4" type="ORF">Dcar01_00674</name>
</gene>
<name>A0ABP9W588_9DEIO</name>
<dbReference type="EMBL" id="BAABRP010000001">
    <property type="protein sequence ID" value="GAA5511960.1"/>
    <property type="molecule type" value="Genomic_DNA"/>
</dbReference>
<dbReference type="SUPFAM" id="SSF49344">
    <property type="entry name" value="CBD9-like"/>
    <property type="match status" value="1"/>
</dbReference>
<protein>
    <recommendedName>
        <fullName evidence="3">Glucodextranase-like C-terminal domain-containing protein</fullName>
    </recommendedName>
</protein>
<dbReference type="Pfam" id="PF09985">
    <property type="entry name" value="Glucodextran_C"/>
    <property type="match status" value="1"/>
</dbReference>
<feature type="chain" id="PRO_5046140091" description="Glucodextranase-like C-terminal domain-containing protein" evidence="2">
    <location>
        <begin position="21"/>
        <end position="249"/>
    </location>
</feature>
<feature type="transmembrane region" description="Helical" evidence="1">
    <location>
        <begin position="224"/>
        <end position="245"/>
    </location>
</feature>
<keyword evidence="5" id="KW-1185">Reference proteome</keyword>
<dbReference type="Gene3D" id="2.60.40.1190">
    <property type="match status" value="1"/>
</dbReference>
<keyword evidence="2" id="KW-0732">Signal</keyword>
<keyword evidence="1" id="KW-1133">Transmembrane helix</keyword>
<accession>A0ABP9W588</accession>